<dbReference type="Gene3D" id="3.30.2310.20">
    <property type="entry name" value="RelE-like"/>
    <property type="match status" value="1"/>
</dbReference>
<keyword evidence="6" id="KW-0378">Hydrolase</keyword>
<dbReference type="GO" id="GO:0006401">
    <property type="term" value="P:RNA catabolic process"/>
    <property type="evidence" value="ECO:0007669"/>
    <property type="project" value="InterPro"/>
</dbReference>
<accession>A0A562RHH9</accession>
<evidence type="ECO:0000256" key="7">
    <source>
        <dbReference type="ARBA" id="ARBA00022884"/>
    </source>
</evidence>
<keyword evidence="7" id="KW-0694">RNA-binding</keyword>
<proteinExistence type="inferred from homology"/>
<dbReference type="SUPFAM" id="SSF143011">
    <property type="entry name" value="RelE-like"/>
    <property type="match status" value="1"/>
</dbReference>
<keyword evidence="5" id="KW-0255">Endonuclease</keyword>
<dbReference type="EMBL" id="VLLC01000021">
    <property type="protein sequence ID" value="TWI68557.1"/>
    <property type="molecule type" value="Genomic_DNA"/>
</dbReference>
<dbReference type="InterPro" id="IPR035093">
    <property type="entry name" value="RelE/ParE_toxin_dom_sf"/>
</dbReference>
<protein>
    <recommendedName>
        <fullName evidence="2">Toxin YoeB</fullName>
    </recommendedName>
    <alternativeName>
        <fullName evidence="10">Putative endoribonuclease YoeB</fullName>
    </alternativeName>
    <alternativeName>
        <fullName evidence="8 9">Putative mRNA interferase YoeB</fullName>
    </alternativeName>
</protein>
<comment type="caution">
    <text evidence="11">The sequence shown here is derived from an EMBL/GenBank/DDBJ whole genome shotgun (WGS) entry which is preliminary data.</text>
</comment>
<reference evidence="11 12" key="1">
    <citation type="submission" date="2019-07" db="EMBL/GenBank/DDBJ databases">
        <title>Genome sequencing of 100 strains of the haloalkaliphilic chemolithoautotrophic sulfur-oxidizing bacterium Thioalkalivibrio.</title>
        <authorList>
            <person name="Muyzer G."/>
        </authorList>
    </citation>
    <scope>NUCLEOTIDE SEQUENCE [LARGE SCALE GENOMIC DNA]</scope>
    <source>
        <strain evidence="11 12">ASO4-4</strain>
    </source>
</reference>
<keyword evidence="3" id="KW-1277">Toxin-antitoxin system</keyword>
<evidence type="ECO:0000256" key="10">
    <source>
        <dbReference type="ARBA" id="ARBA00080029"/>
    </source>
</evidence>
<evidence type="ECO:0000256" key="5">
    <source>
        <dbReference type="ARBA" id="ARBA00022759"/>
    </source>
</evidence>
<evidence type="ECO:0000256" key="6">
    <source>
        <dbReference type="ARBA" id="ARBA00022801"/>
    </source>
</evidence>
<evidence type="ECO:0000256" key="9">
    <source>
        <dbReference type="ARBA" id="ARBA00079979"/>
    </source>
</evidence>
<name>A0A562RHH9_9BACT</name>
<evidence type="ECO:0000256" key="2">
    <source>
        <dbReference type="ARBA" id="ARBA00017742"/>
    </source>
</evidence>
<dbReference type="InterPro" id="IPR009614">
    <property type="entry name" value="YoeB_toxin"/>
</dbReference>
<evidence type="ECO:0000256" key="4">
    <source>
        <dbReference type="ARBA" id="ARBA00022722"/>
    </source>
</evidence>
<dbReference type="RefSeq" id="WP_144685629.1">
    <property type="nucleotide sequence ID" value="NZ_VLLC01000021.1"/>
</dbReference>
<evidence type="ECO:0000313" key="11">
    <source>
        <dbReference type="EMBL" id="TWI68557.1"/>
    </source>
</evidence>
<dbReference type="FunFam" id="3.30.2310.20:FF:000001">
    <property type="entry name" value="Addiction module toxin, Txe/YoeB family"/>
    <property type="match status" value="1"/>
</dbReference>
<dbReference type="Proteomes" id="UP000318307">
    <property type="component" value="Unassembled WGS sequence"/>
</dbReference>
<dbReference type="Pfam" id="PF06769">
    <property type="entry name" value="YoeB_toxin"/>
    <property type="match status" value="1"/>
</dbReference>
<dbReference type="OrthoDB" id="9801102at2"/>
<keyword evidence="4" id="KW-0540">Nuclease</keyword>
<dbReference type="GO" id="GO:0004519">
    <property type="term" value="F:endonuclease activity"/>
    <property type="evidence" value="ECO:0007669"/>
    <property type="project" value="UniProtKB-KW"/>
</dbReference>
<sequence>MKLIFSAHAWDDYLFWQKTDKQTLRRINTLIKETMRTPFEGIGKPEPLKHALSGYWSRRISDEHRFVYKVSGDAIEIAQLRYHY</sequence>
<comment type="similarity">
    <text evidence="1">Belongs to the YoeB family.</text>
</comment>
<dbReference type="NCBIfam" id="TIGR02116">
    <property type="entry name" value="toxin_Txe_YoeB"/>
    <property type="match status" value="1"/>
</dbReference>
<evidence type="ECO:0000256" key="3">
    <source>
        <dbReference type="ARBA" id="ARBA00022649"/>
    </source>
</evidence>
<organism evidence="11 12">
    <name type="scientific">Desulfobotulus alkaliphilus</name>
    <dbReference type="NCBI Taxonomy" id="622671"/>
    <lineage>
        <taxon>Bacteria</taxon>
        <taxon>Pseudomonadati</taxon>
        <taxon>Thermodesulfobacteriota</taxon>
        <taxon>Desulfobacteria</taxon>
        <taxon>Desulfobacterales</taxon>
        <taxon>Desulfobacteraceae</taxon>
        <taxon>Desulfobotulus</taxon>
    </lineage>
</organism>
<gene>
    <name evidence="11" type="ORF">LZ24_02530</name>
</gene>
<dbReference type="PANTHER" id="PTHR38039:SF1">
    <property type="entry name" value="TOXIN YOEB"/>
    <property type="match status" value="1"/>
</dbReference>
<dbReference type="AlphaFoldDB" id="A0A562RHH9"/>
<dbReference type="PANTHER" id="PTHR38039">
    <property type="entry name" value="TOXIN YOEB"/>
    <property type="match status" value="1"/>
</dbReference>
<evidence type="ECO:0000256" key="1">
    <source>
        <dbReference type="ARBA" id="ARBA00008172"/>
    </source>
</evidence>
<evidence type="ECO:0000313" key="12">
    <source>
        <dbReference type="Proteomes" id="UP000318307"/>
    </source>
</evidence>
<evidence type="ECO:0000256" key="8">
    <source>
        <dbReference type="ARBA" id="ARBA00030388"/>
    </source>
</evidence>
<dbReference type="GO" id="GO:0016787">
    <property type="term" value="F:hydrolase activity"/>
    <property type="evidence" value="ECO:0007669"/>
    <property type="project" value="UniProtKB-KW"/>
</dbReference>
<dbReference type="GO" id="GO:0098795">
    <property type="term" value="P:global gene silencing by mRNA cleavage"/>
    <property type="evidence" value="ECO:0007669"/>
    <property type="project" value="TreeGrafter"/>
</dbReference>
<dbReference type="GO" id="GO:0003723">
    <property type="term" value="F:RNA binding"/>
    <property type="evidence" value="ECO:0007669"/>
    <property type="project" value="UniProtKB-KW"/>
</dbReference>
<keyword evidence="12" id="KW-1185">Reference proteome</keyword>